<dbReference type="eggNOG" id="ENOG502RZMI">
    <property type="taxonomic scope" value="Eukaryota"/>
</dbReference>
<dbReference type="JaponicusDB" id="SJAG_00469">
    <property type="gene designation" value="sib3"/>
</dbReference>
<dbReference type="OrthoDB" id="448427at2759"/>
<reference evidence="6 8" key="1">
    <citation type="journal article" date="2011" name="Science">
        <title>Comparative functional genomics of the fission yeasts.</title>
        <authorList>
            <person name="Rhind N."/>
            <person name="Chen Z."/>
            <person name="Yassour M."/>
            <person name="Thompson D.A."/>
            <person name="Haas B.J."/>
            <person name="Habib N."/>
            <person name="Wapinski I."/>
            <person name="Roy S."/>
            <person name="Lin M.F."/>
            <person name="Heiman D.I."/>
            <person name="Young S.K."/>
            <person name="Furuya K."/>
            <person name="Guo Y."/>
            <person name="Pidoux A."/>
            <person name="Chen H.M."/>
            <person name="Robbertse B."/>
            <person name="Goldberg J.M."/>
            <person name="Aoki K."/>
            <person name="Bayne E.H."/>
            <person name="Berlin A.M."/>
            <person name="Desjardins C.A."/>
            <person name="Dobbs E."/>
            <person name="Dukaj L."/>
            <person name="Fan L."/>
            <person name="FitzGerald M.G."/>
            <person name="French C."/>
            <person name="Gujja S."/>
            <person name="Hansen K."/>
            <person name="Keifenheim D."/>
            <person name="Levin J.Z."/>
            <person name="Mosher R.A."/>
            <person name="Mueller C.A."/>
            <person name="Pfiffner J."/>
            <person name="Priest M."/>
            <person name="Russ C."/>
            <person name="Smialowska A."/>
            <person name="Swoboda P."/>
            <person name="Sykes S.M."/>
            <person name="Vaughn M."/>
            <person name="Vengrova S."/>
            <person name="Yoder R."/>
            <person name="Zeng Q."/>
            <person name="Allshire R."/>
            <person name="Baulcombe D."/>
            <person name="Birren B.W."/>
            <person name="Brown W."/>
            <person name="Ekwall K."/>
            <person name="Kellis M."/>
            <person name="Leatherwood J."/>
            <person name="Levin H."/>
            <person name="Margalit H."/>
            <person name="Martienssen R."/>
            <person name="Nieduszynski C.A."/>
            <person name="Spatafora J.W."/>
            <person name="Friedman N."/>
            <person name="Dalgaard J.Z."/>
            <person name="Baumann P."/>
            <person name="Niki H."/>
            <person name="Regev A."/>
            <person name="Nusbaum C."/>
        </authorList>
    </citation>
    <scope>NUCLEOTIDE SEQUENCE [LARGE SCALE GENOMIC DNA]</scope>
    <source>
        <strain evidence="8">yFS275 / FY16936</strain>
    </source>
</reference>
<dbReference type="STRING" id="402676.B6JVQ4"/>
<dbReference type="AlphaFoldDB" id="B6JVQ4"/>
<gene>
    <name evidence="7" type="primary">sib3</name>
    <name evidence="6" type="ORF">SJAG_00469</name>
</gene>
<dbReference type="EMBL" id="KE651166">
    <property type="protein sequence ID" value="EEB05455.1"/>
    <property type="molecule type" value="Genomic_DNA"/>
</dbReference>
<evidence type="ECO:0000256" key="1">
    <source>
        <dbReference type="ARBA" id="ARBA00004496"/>
    </source>
</evidence>
<dbReference type="OMA" id="QPWHTHD"/>
<sequence>MKIEYKGEYYEIKSSEADCFSVTGKNGELGLLASGKPNTWRLSPVNPSLNADENVFLALYAFFTLYHSYSNEVYIAADENLIRNVTLPVEINKENLSLSADRTTFWQIKEPWLVNSSPEWPLSYLRNQVIRRPPAPAPGTVLYRRWIPSLEETISFVAFDISKHIPLFHEWQNNPRVNYFWSEAGTMDAHIQYIQKMQNDPHCYSVIGYFNDQPFGYFEIYWVPEDRLAPFAQPLHAHDRGFHALVGNEKLRGPHRVPVWISSITHMLFLMDCRTQRVLLEPRIDNHKFIQYLTRENYAKRLEFNFPHKRAAMMEITRTMFFTCIGPRVQTEN</sequence>
<keyword evidence="8" id="KW-1185">Reference proteome</keyword>
<evidence type="ECO:0000313" key="8">
    <source>
        <dbReference type="Proteomes" id="UP000001744"/>
    </source>
</evidence>
<evidence type="ECO:0000259" key="5">
    <source>
        <dbReference type="SMART" id="SM01006"/>
    </source>
</evidence>
<accession>B6JVQ4</accession>
<evidence type="ECO:0000313" key="7">
    <source>
        <dbReference type="JaponicusDB" id="SJAG_00469"/>
    </source>
</evidence>
<evidence type="ECO:0000256" key="2">
    <source>
        <dbReference type="ARBA" id="ARBA00009893"/>
    </source>
</evidence>
<name>B6JVQ4_SCHJY</name>
<evidence type="ECO:0000313" key="6">
    <source>
        <dbReference type="EMBL" id="EEB05455.1"/>
    </source>
</evidence>
<dbReference type="Proteomes" id="UP000001744">
    <property type="component" value="Unassembled WGS sequence"/>
</dbReference>
<dbReference type="PANTHER" id="PTHR31438:SF1">
    <property type="entry name" value="LYSINE N-ACYLTRANSFERASE C17G9.06C-RELATED"/>
    <property type="match status" value="1"/>
</dbReference>
<dbReference type="InterPro" id="IPR019432">
    <property type="entry name" value="Acyltransferase_MbtK/IucB-like"/>
</dbReference>
<dbReference type="GeneID" id="7047967"/>
<dbReference type="SMART" id="SM01006">
    <property type="entry name" value="AlcB"/>
    <property type="match status" value="1"/>
</dbReference>
<dbReference type="GO" id="GO:0016410">
    <property type="term" value="F:N-acyltransferase activity"/>
    <property type="evidence" value="ECO:0000318"/>
    <property type="project" value="GO_Central"/>
</dbReference>
<dbReference type="VEuPathDB" id="FungiDB:SJAG_00469"/>
<evidence type="ECO:0000256" key="3">
    <source>
        <dbReference type="ARBA" id="ARBA00022490"/>
    </source>
</evidence>
<evidence type="ECO:0000256" key="4">
    <source>
        <dbReference type="ARBA" id="ARBA00022679"/>
    </source>
</evidence>
<dbReference type="Gene3D" id="3.40.630.30">
    <property type="match status" value="1"/>
</dbReference>
<comment type="similarity">
    <text evidence="2">Belongs to the lysine N-acyltransferase MbtK family.</text>
</comment>
<dbReference type="InterPro" id="IPR016181">
    <property type="entry name" value="Acyl_CoA_acyltransferase"/>
</dbReference>
<dbReference type="GO" id="GO:0005737">
    <property type="term" value="C:cytoplasm"/>
    <property type="evidence" value="ECO:0007669"/>
    <property type="project" value="UniProtKB-SubCell"/>
</dbReference>
<keyword evidence="3" id="KW-0963">Cytoplasm</keyword>
<dbReference type="FunFam" id="3.40.630.30:FF:000256">
    <property type="entry name" value="Putative lysine N-acyltransferase C17G9.06c"/>
    <property type="match status" value="1"/>
</dbReference>
<keyword evidence="4" id="KW-0808">Transferase</keyword>
<dbReference type="RefSeq" id="XP_002171748.1">
    <property type="nucleotide sequence ID" value="XM_002171712.1"/>
</dbReference>
<dbReference type="PANTHER" id="PTHR31438">
    <property type="entry name" value="LYSINE N-ACYLTRANSFERASE C17G9.06C-RELATED"/>
    <property type="match status" value="1"/>
</dbReference>
<dbReference type="Pfam" id="PF13523">
    <property type="entry name" value="Acetyltransf_8"/>
    <property type="match status" value="1"/>
</dbReference>
<comment type="subcellular location">
    <subcellularLocation>
        <location evidence="1">Cytoplasm</location>
    </subcellularLocation>
</comment>
<dbReference type="SUPFAM" id="SSF55729">
    <property type="entry name" value="Acyl-CoA N-acyltransferases (Nat)"/>
    <property type="match status" value="1"/>
</dbReference>
<dbReference type="GO" id="GO:0019290">
    <property type="term" value="P:siderophore biosynthetic process"/>
    <property type="evidence" value="ECO:0007669"/>
    <property type="project" value="InterPro"/>
</dbReference>
<feature type="domain" description="Acyltransferase MbtK/IucB-like conserved" evidence="5">
    <location>
        <begin position="157"/>
        <end position="204"/>
    </location>
</feature>
<organism evidence="6 8">
    <name type="scientific">Schizosaccharomyces japonicus (strain yFS275 / FY16936)</name>
    <name type="common">Fission yeast</name>
    <dbReference type="NCBI Taxonomy" id="402676"/>
    <lineage>
        <taxon>Eukaryota</taxon>
        <taxon>Fungi</taxon>
        <taxon>Dikarya</taxon>
        <taxon>Ascomycota</taxon>
        <taxon>Taphrinomycotina</taxon>
        <taxon>Schizosaccharomycetes</taxon>
        <taxon>Schizosaccharomycetales</taxon>
        <taxon>Schizosaccharomycetaceae</taxon>
        <taxon>Schizosaccharomyces</taxon>
    </lineage>
</organism>
<protein>
    <submittedName>
        <fullName evidence="6">Siderophore-iron biosynthesis protein</fullName>
    </submittedName>
</protein>
<proteinExistence type="inferred from homology"/>
<dbReference type="HOGENOM" id="CLU_039848_0_0_1"/>